<evidence type="ECO:0000256" key="3">
    <source>
        <dbReference type="ARBA" id="ARBA00022452"/>
    </source>
</evidence>
<gene>
    <name evidence="11" type="ORF">DFR50_1471</name>
</gene>
<keyword evidence="5" id="KW-0732">Signal</keyword>
<evidence type="ECO:0000256" key="5">
    <source>
        <dbReference type="ARBA" id="ARBA00022729"/>
    </source>
</evidence>
<reference evidence="11 12" key="1">
    <citation type="submission" date="2018-06" db="EMBL/GenBank/DDBJ databases">
        <title>Genomic Encyclopedia of Type Strains, Phase IV (KMG-IV): sequencing the most valuable type-strain genomes for metagenomic binning, comparative biology and taxonomic classification.</title>
        <authorList>
            <person name="Goeker M."/>
        </authorList>
    </citation>
    <scope>NUCLEOTIDE SEQUENCE [LARGE SCALE GENOMIC DNA]</scope>
    <source>
        <strain evidence="11 12">DSM 24875</strain>
    </source>
</reference>
<evidence type="ECO:0000256" key="6">
    <source>
        <dbReference type="ARBA" id="ARBA00023065"/>
    </source>
</evidence>
<comment type="similarity">
    <text evidence="1 10">Belongs to the alphaproteobacteria porin family.</text>
</comment>
<comment type="function">
    <text evidence="10">Forms passive diffusion pores that allow small molecular weight hydrophilic materials across the outer membrane.</text>
</comment>
<dbReference type="AlphaFoldDB" id="A0A366EKW0"/>
<organism evidence="11 12">
    <name type="scientific">Roseiarcus fermentans</name>
    <dbReference type="NCBI Taxonomy" id="1473586"/>
    <lineage>
        <taxon>Bacteria</taxon>
        <taxon>Pseudomonadati</taxon>
        <taxon>Pseudomonadota</taxon>
        <taxon>Alphaproteobacteria</taxon>
        <taxon>Hyphomicrobiales</taxon>
        <taxon>Roseiarcaceae</taxon>
        <taxon>Roseiarcus</taxon>
    </lineage>
</organism>
<dbReference type="GO" id="GO:0015288">
    <property type="term" value="F:porin activity"/>
    <property type="evidence" value="ECO:0007669"/>
    <property type="project" value="UniProtKB-KW"/>
</dbReference>
<keyword evidence="12" id="KW-1185">Reference proteome</keyword>
<dbReference type="GO" id="GO:0009279">
    <property type="term" value="C:cell outer membrane"/>
    <property type="evidence" value="ECO:0007669"/>
    <property type="project" value="UniProtKB-SubCell"/>
</dbReference>
<evidence type="ECO:0000256" key="4">
    <source>
        <dbReference type="ARBA" id="ARBA00022692"/>
    </source>
</evidence>
<keyword evidence="9 10" id="KW-0998">Cell outer membrane</keyword>
<keyword evidence="2 10" id="KW-0813">Transport</keyword>
<keyword evidence="4 10" id="KW-0812">Transmembrane</keyword>
<evidence type="ECO:0000313" key="12">
    <source>
        <dbReference type="Proteomes" id="UP000253529"/>
    </source>
</evidence>
<evidence type="ECO:0000256" key="10">
    <source>
        <dbReference type="RuleBase" id="RU364005"/>
    </source>
</evidence>
<proteinExistence type="inferred from homology"/>
<comment type="domain">
    <text evidence="10">Consists of 16-stranded beta-barrel sheets, with large surface-exposed loops, that form a transmembrane pore at the center of each barrel. The pore is partially ocluded by a peptide loop that folds into the pore lumen.</text>
</comment>
<dbReference type="Pfam" id="PF02530">
    <property type="entry name" value="Porin_2"/>
    <property type="match status" value="2"/>
</dbReference>
<dbReference type="GO" id="GO:0046930">
    <property type="term" value="C:pore complex"/>
    <property type="evidence" value="ECO:0007669"/>
    <property type="project" value="UniProtKB-KW"/>
</dbReference>
<keyword evidence="3 10" id="KW-1134">Transmembrane beta strand</keyword>
<evidence type="ECO:0000256" key="7">
    <source>
        <dbReference type="ARBA" id="ARBA00023114"/>
    </source>
</evidence>
<dbReference type="GO" id="GO:0006811">
    <property type="term" value="P:monoatomic ion transport"/>
    <property type="evidence" value="ECO:0007669"/>
    <property type="project" value="UniProtKB-KW"/>
</dbReference>
<evidence type="ECO:0000256" key="8">
    <source>
        <dbReference type="ARBA" id="ARBA00023136"/>
    </source>
</evidence>
<keyword evidence="6 10" id="KW-0406">Ion transport</keyword>
<sequence>MGVSLLAQAANRGHPVGFAGPRHGPERQSFHETEIHNVNWRSHMTLMKSILLGSAAAIVAVAGAQAADLPTRKAAPVEQYVKICNVGGITGWTLPGSDTCVKFSGYITAQIEGGNLSTQYNQGGYSSVYNAYVGGGGSDPTTLARLATGVVSTGGTITGGTASGGASSQRVLIAGSRSQGNDTWSRNAIGWTTRANIGFDMASNTAYGPLIGHVDLNANMGSGFDNTGSSVLVNNAYVTWAGITAGVASSFYSFVGGGDNWANMFSPDRKGSNEPNLLAYTASFGGGFSATLSLESQNASGTGGGTNFAPPGGTFGGTRWPDIVGQLHVTQGWGEAQLSGVLHNVNVSYNSLYGTNGVAGCGVGALIVNCNSSQNKVGWGIDAGVKFNLPSFGPGDTFLLTGSYTRNAVWYSGLPDAMWGENGQVNGNGQAMAMYDT</sequence>
<dbReference type="InterPro" id="IPR003684">
    <property type="entry name" value="Porin_alphabac"/>
</dbReference>
<dbReference type="Proteomes" id="UP000253529">
    <property type="component" value="Unassembled WGS sequence"/>
</dbReference>
<accession>A0A366EKW0</accession>
<comment type="caution">
    <text evidence="11">The sequence shown here is derived from an EMBL/GenBank/DDBJ whole genome shotgun (WGS) entry which is preliminary data.</text>
</comment>
<name>A0A366EKW0_9HYPH</name>
<dbReference type="EMBL" id="QNRK01000047">
    <property type="protein sequence ID" value="RBP03031.1"/>
    <property type="molecule type" value="Genomic_DNA"/>
</dbReference>
<evidence type="ECO:0000256" key="1">
    <source>
        <dbReference type="ARBA" id="ARBA00009521"/>
    </source>
</evidence>
<protein>
    <recommendedName>
        <fullName evidence="10">Porin</fullName>
    </recommendedName>
</protein>
<evidence type="ECO:0000256" key="9">
    <source>
        <dbReference type="ARBA" id="ARBA00023237"/>
    </source>
</evidence>
<evidence type="ECO:0000313" key="11">
    <source>
        <dbReference type="EMBL" id="RBP03031.1"/>
    </source>
</evidence>
<keyword evidence="8 10" id="KW-0472">Membrane</keyword>
<feature type="non-terminal residue" evidence="11">
    <location>
        <position position="437"/>
    </location>
</feature>
<keyword evidence="7 10" id="KW-0626">Porin</keyword>
<comment type="subcellular location">
    <subcellularLocation>
        <location evidence="10">Cell outer membrane</location>
        <topology evidence="10">Multi-pass membrane protein</topology>
    </subcellularLocation>
</comment>
<evidence type="ECO:0000256" key="2">
    <source>
        <dbReference type="ARBA" id="ARBA00022448"/>
    </source>
</evidence>